<dbReference type="AlphaFoldDB" id="A0A1B7MRT3"/>
<feature type="compositionally biased region" description="Acidic residues" evidence="1">
    <location>
        <begin position="297"/>
        <end position="312"/>
    </location>
</feature>
<protein>
    <submittedName>
        <fullName evidence="2">Uncharacterized protein</fullName>
    </submittedName>
</protein>
<evidence type="ECO:0000313" key="3">
    <source>
        <dbReference type="Proteomes" id="UP000092154"/>
    </source>
</evidence>
<evidence type="ECO:0000313" key="2">
    <source>
        <dbReference type="EMBL" id="OAX35303.1"/>
    </source>
</evidence>
<feature type="region of interest" description="Disordered" evidence="1">
    <location>
        <begin position="569"/>
        <end position="626"/>
    </location>
</feature>
<keyword evidence="3" id="KW-1185">Reference proteome</keyword>
<dbReference type="Proteomes" id="UP000092154">
    <property type="component" value="Unassembled WGS sequence"/>
</dbReference>
<gene>
    <name evidence="2" type="ORF">K503DRAFT_802929</name>
</gene>
<name>A0A1B7MRT3_9AGAM</name>
<feature type="compositionally biased region" description="Basic residues" evidence="1">
    <location>
        <begin position="601"/>
        <end position="610"/>
    </location>
</feature>
<feature type="region of interest" description="Disordered" evidence="1">
    <location>
        <begin position="236"/>
        <end position="255"/>
    </location>
</feature>
<feature type="region of interest" description="Disordered" evidence="1">
    <location>
        <begin position="390"/>
        <end position="412"/>
    </location>
</feature>
<feature type="region of interest" description="Disordered" evidence="1">
    <location>
        <begin position="336"/>
        <end position="374"/>
    </location>
</feature>
<evidence type="ECO:0000256" key="1">
    <source>
        <dbReference type="SAM" id="MobiDB-lite"/>
    </source>
</evidence>
<dbReference type="EMBL" id="KV448512">
    <property type="protein sequence ID" value="OAX35303.1"/>
    <property type="molecule type" value="Genomic_DNA"/>
</dbReference>
<feature type="region of interest" description="Disordered" evidence="1">
    <location>
        <begin position="505"/>
        <end position="532"/>
    </location>
</feature>
<dbReference type="InParanoid" id="A0A1B7MRT3"/>
<feature type="region of interest" description="Disordered" evidence="1">
    <location>
        <begin position="1"/>
        <end position="97"/>
    </location>
</feature>
<reference evidence="2 3" key="1">
    <citation type="submission" date="2016-06" db="EMBL/GenBank/DDBJ databases">
        <title>Comparative genomics of the ectomycorrhizal sister species Rhizopogon vinicolor and Rhizopogon vesiculosus (Basidiomycota: Boletales) reveals a divergence of the mating type B locus.</title>
        <authorList>
            <consortium name="DOE Joint Genome Institute"/>
            <person name="Mujic A.B."/>
            <person name="Kuo A."/>
            <person name="Tritt A."/>
            <person name="Lipzen A."/>
            <person name="Chen C."/>
            <person name="Johnson J."/>
            <person name="Sharma A."/>
            <person name="Barry K."/>
            <person name="Grigoriev I.V."/>
            <person name="Spatafora J.W."/>
        </authorList>
    </citation>
    <scope>NUCLEOTIDE SEQUENCE [LARGE SCALE GENOMIC DNA]</scope>
    <source>
        <strain evidence="2 3">AM-OR11-026</strain>
    </source>
</reference>
<feature type="compositionally biased region" description="Pro residues" evidence="1">
    <location>
        <begin position="522"/>
        <end position="532"/>
    </location>
</feature>
<proteinExistence type="predicted"/>
<organism evidence="2 3">
    <name type="scientific">Rhizopogon vinicolor AM-OR11-026</name>
    <dbReference type="NCBI Taxonomy" id="1314800"/>
    <lineage>
        <taxon>Eukaryota</taxon>
        <taxon>Fungi</taxon>
        <taxon>Dikarya</taxon>
        <taxon>Basidiomycota</taxon>
        <taxon>Agaricomycotina</taxon>
        <taxon>Agaricomycetes</taxon>
        <taxon>Agaricomycetidae</taxon>
        <taxon>Boletales</taxon>
        <taxon>Suillineae</taxon>
        <taxon>Rhizopogonaceae</taxon>
        <taxon>Rhizopogon</taxon>
    </lineage>
</organism>
<feature type="compositionally biased region" description="Polar residues" evidence="1">
    <location>
        <begin position="1"/>
        <end position="18"/>
    </location>
</feature>
<feature type="region of interest" description="Disordered" evidence="1">
    <location>
        <begin position="284"/>
        <end position="312"/>
    </location>
</feature>
<dbReference type="OrthoDB" id="2655066at2759"/>
<accession>A0A1B7MRT3</accession>
<feature type="compositionally biased region" description="Polar residues" evidence="1">
    <location>
        <begin position="341"/>
        <end position="351"/>
    </location>
</feature>
<sequence>MSSTDYAPQPVQMNLNAYSSPPRRVPRTRSYDQSSGCNVASRRQGASSLQKHAPCPLETSPTPPLSDLSPASTYSGLSWSGSSNTQEHSSPVTPEFPYVAYPNGTPITEFLSEFYDPYHDSNPDSGANRLMKLAGDDIRRLDLVGERDGKSMRNERLPELPVSCVADDAGPSFPDEVDLTKSLTSMPSGLGSWHAPVDVRKSRRFCRDFGELSRSHDHTLIRNEFPIHLAKDLPVTHSTSSPSFPPKHHPLRPPSRSEVCKLFSEEETATVREFLRIWGSNNRVKVPRSKPAPNEDAAPDGDGDYSWEAETEDSVWDPTPCSALLHEVGQMVGLPLEQPTMGDQSSISSTPPGLGTPSRLAQDDPGISQGLDSSFPSSYQSAALIRGPRILSDSGGADVGERTSSGVGQHVDQPLDVAPRASLTYGLLAENNTSIRQEKGESVTSKPMDVPIVLASSLDAASPVDSSHDLFLHRQLSPGRARSTEGDLRRRGQIFNVEKTRIPATSSGPVAVNEDRSYVPTREPPPLPPPLPVLPAKRVSALDRLEFSLSRLKAHASHQRKPSIMEKTNVRGYASSEAREPPLSTASRERKHQSGVTARLPHPRSAHGRHFSSPMLDGVPERPEAPRVETDRVNTHLQERAAKLFPYPENQELTMRSFMEMDVAPPKAQPPRRTSKLGRVAARLSQGIASFGKNFTGSRSIKECA</sequence>
<feature type="compositionally biased region" description="Low complexity" evidence="1">
    <location>
        <begin position="54"/>
        <end position="83"/>
    </location>
</feature>